<reference evidence="2" key="1">
    <citation type="journal article" date="2012" name="Nat. Genet.">
        <title>Whole-genome sequence of Schistosoma haematobium.</title>
        <authorList>
            <person name="Young N.D."/>
            <person name="Jex A.R."/>
            <person name="Li B."/>
            <person name="Liu S."/>
            <person name="Yang L."/>
            <person name="Xiong Z."/>
            <person name="Li Y."/>
            <person name="Cantacessi C."/>
            <person name="Hall R.S."/>
            <person name="Xu X."/>
            <person name="Chen F."/>
            <person name="Wu X."/>
            <person name="Zerlotini A."/>
            <person name="Oliveira G."/>
            <person name="Hofmann A."/>
            <person name="Zhang G."/>
            <person name="Fang X."/>
            <person name="Kang Y."/>
            <person name="Campbell B.E."/>
            <person name="Loukas A."/>
            <person name="Ranganathan S."/>
            <person name="Rollinson D."/>
            <person name="Rinaldi G."/>
            <person name="Brindley P.J."/>
            <person name="Yang H."/>
            <person name="Wang J."/>
            <person name="Wang J."/>
            <person name="Gasser R.B."/>
        </authorList>
    </citation>
    <scope>NUCLEOTIDE SEQUENCE</scope>
</reference>
<reference evidence="2" key="4">
    <citation type="journal article" date="2022" name="PLoS Pathog.">
        <title>Chromosome-level genome of Schistosoma haematobium underpins genome-wide explorations of molecular variation.</title>
        <authorList>
            <person name="Stroehlein A.J."/>
            <person name="Korhonen P.K."/>
            <person name="Lee V.V."/>
            <person name="Ralph S.A."/>
            <person name="Mentink-Kane M."/>
            <person name="You H."/>
            <person name="McManus D.P."/>
            <person name="Tchuente L.T."/>
            <person name="Stothard J.R."/>
            <person name="Kaur P."/>
            <person name="Dudchenko O."/>
            <person name="Aiden E.L."/>
            <person name="Yang B."/>
            <person name="Yang H."/>
            <person name="Emery A.M."/>
            <person name="Webster B.L."/>
            <person name="Brindley P.J."/>
            <person name="Rollinson D."/>
            <person name="Chang B.C.H."/>
            <person name="Gasser R.B."/>
            <person name="Young N.D."/>
        </authorList>
    </citation>
    <scope>NUCLEOTIDE SEQUENCE</scope>
</reference>
<protein>
    <recommendedName>
        <fullName evidence="4">GIY-YIG domain-containing protein</fullName>
    </recommendedName>
</protein>
<sequence length="154" mass="17984">MQPNLSLSKREGQVHLSYKSSPPSQKRRSMFQQKPKQHESDCVYQFTCMCGNMYIGRSNRDLQLRVSEHIPKCLQKQMDSNSQIRSQDRQISSSIEKHLIETDHKVDVKSASVVLYKSLQGRILKFIEALAIRKLKPPYMCDQIVRNVLRKYIT</sequence>
<reference evidence="2" key="2">
    <citation type="journal article" date="2019" name="Gigascience">
        <title>High-quality Schistosoma haematobium genome achieved by single-molecule and long-range sequencing.</title>
        <authorList>
            <person name="Stroehlein A.J."/>
            <person name="Korhonen P.K."/>
            <person name="Chong T.M."/>
            <person name="Lim Y.L."/>
            <person name="Chan K.G."/>
            <person name="Webster B."/>
            <person name="Rollinson D."/>
            <person name="Brindley P.J."/>
            <person name="Gasser R.B."/>
            <person name="Young N.D."/>
        </authorList>
    </citation>
    <scope>NUCLEOTIDE SEQUENCE</scope>
</reference>
<evidence type="ECO:0000256" key="1">
    <source>
        <dbReference type="SAM" id="MobiDB-lite"/>
    </source>
</evidence>
<evidence type="ECO:0000313" key="2">
    <source>
        <dbReference type="EMBL" id="KAH9587276.1"/>
    </source>
</evidence>
<name>A0A922LJ99_SCHHA</name>
<proteinExistence type="predicted"/>
<dbReference type="KEGG" id="shx:MS3_00000058"/>
<dbReference type="Proteomes" id="UP000471633">
    <property type="component" value="Unassembled WGS sequence"/>
</dbReference>
<gene>
    <name evidence="2" type="ORF">MS3_00000058</name>
</gene>
<feature type="compositionally biased region" description="Polar residues" evidence="1">
    <location>
        <begin position="18"/>
        <end position="34"/>
    </location>
</feature>
<dbReference type="CTD" id="75576198"/>
<accession>A0A922LJ99</accession>
<dbReference type="AlphaFoldDB" id="A0A922LJ99"/>
<keyword evidence="3" id="KW-1185">Reference proteome</keyword>
<evidence type="ECO:0008006" key="4">
    <source>
        <dbReference type="Google" id="ProtNLM"/>
    </source>
</evidence>
<evidence type="ECO:0000313" key="3">
    <source>
        <dbReference type="Proteomes" id="UP000471633"/>
    </source>
</evidence>
<dbReference type="GeneID" id="75576198"/>
<feature type="region of interest" description="Disordered" evidence="1">
    <location>
        <begin position="1"/>
        <end position="34"/>
    </location>
</feature>
<comment type="caution">
    <text evidence="2">The sequence shown here is derived from an EMBL/GenBank/DDBJ whole genome shotgun (WGS) entry which is preliminary data.</text>
</comment>
<reference evidence="2" key="3">
    <citation type="submission" date="2021-06" db="EMBL/GenBank/DDBJ databases">
        <title>Chromosome-level genome assembly for S. haematobium.</title>
        <authorList>
            <person name="Stroehlein A.J."/>
        </authorList>
    </citation>
    <scope>NUCLEOTIDE SEQUENCE</scope>
</reference>
<dbReference type="EMBL" id="AMPZ03000003">
    <property type="protein sequence ID" value="KAH9587276.1"/>
    <property type="molecule type" value="Genomic_DNA"/>
</dbReference>
<organism evidence="2 3">
    <name type="scientific">Schistosoma haematobium</name>
    <name type="common">Blood fluke</name>
    <dbReference type="NCBI Taxonomy" id="6185"/>
    <lineage>
        <taxon>Eukaryota</taxon>
        <taxon>Metazoa</taxon>
        <taxon>Spiralia</taxon>
        <taxon>Lophotrochozoa</taxon>
        <taxon>Platyhelminthes</taxon>
        <taxon>Trematoda</taxon>
        <taxon>Digenea</taxon>
        <taxon>Strigeidida</taxon>
        <taxon>Schistosomatoidea</taxon>
        <taxon>Schistosomatidae</taxon>
        <taxon>Schistosoma</taxon>
    </lineage>
</organism>
<dbReference type="RefSeq" id="XP_051069036.1">
    <property type="nucleotide sequence ID" value="XM_051207982.1"/>
</dbReference>